<dbReference type="OrthoDB" id="415696at2759"/>
<feature type="domain" description="Glutaredoxin" evidence="7">
    <location>
        <begin position="426"/>
        <end position="490"/>
    </location>
</feature>
<protein>
    <submittedName>
        <fullName evidence="8">Glutaredoxin</fullName>
    </submittedName>
</protein>
<dbReference type="GO" id="GO:0046872">
    <property type="term" value="F:metal ion binding"/>
    <property type="evidence" value="ECO:0007669"/>
    <property type="project" value="UniProtKB-KW"/>
</dbReference>
<keyword evidence="5" id="KW-0411">Iron-sulfur</keyword>
<reference evidence="8" key="1">
    <citation type="submission" date="2022-05" db="EMBL/GenBank/DDBJ databases">
        <title>The Musa troglodytarum L. genome provides insights into the mechanism of non-climacteric behaviour and enrichment of carotenoids.</title>
        <authorList>
            <person name="Wang J."/>
        </authorList>
    </citation>
    <scope>NUCLEOTIDE SEQUENCE</scope>
    <source>
        <tissue evidence="8">Leaf</tissue>
    </source>
</reference>
<comment type="similarity">
    <text evidence="2">Belongs to the glutaredoxin family. CGFS subfamily.</text>
</comment>
<feature type="domain" description="Thioredoxin" evidence="6">
    <location>
        <begin position="24"/>
        <end position="115"/>
    </location>
</feature>
<dbReference type="Pfam" id="PF00085">
    <property type="entry name" value="Thioredoxin"/>
    <property type="match status" value="1"/>
</dbReference>
<dbReference type="CDD" id="cd03028">
    <property type="entry name" value="GRX_PICOT_like"/>
    <property type="match status" value="3"/>
</dbReference>
<dbReference type="InterPro" id="IPR033658">
    <property type="entry name" value="GRX_PICOT-like"/>
</dbReference>
<dbReference type="SUPFAM" id="SSF52833">
    <property type="entry name" value="Thioredoxin-like"/>
    <property type="match status" value="4"/>
</dbReference>
<evidence type="ECO:0000313" key="9">
    <source>
        <dbReference type="Proteomes" id="UP001055439"/>
    </source>
</evidence>
<evidence type="ECO:0000256" key="2">
    <source>
        <dbReference type="ARBA" id="ARBA00008983"/>
    </source>
</evidence>
<dbReference type="PANTHER" id="PTHR10293:SF73">
    <property type="entry name" value="GLUTAREDOXIN-3"/>
    <property type="match status" value="1"/>
</dbReference>
<dbReference type="Gene3D" id="3.40.30.10">
    <property type="entry name" value="Glutaredoxin"/>
    <property type="match status" value="4"/>
</dbReference>
<evidence type="ECO:0000256" key="5">
    <source>
        <dbReference type="ARBA" id="ARBA00023014"/>
    </source>
</evidence>
<evidence type="ECO:0000313" key="8">
    <source>
        <dbReference type="EMBL" id="URD88188.1"/>
    </source>
</evidence>
<organism evidence="8 9">
    <name type="scientific">Musa troglodytarum</name>
    <name type="common">fe'i banana</name>
    <dbReference type="NCBI Taxonomy" id="320322"/>
    <lineage>
        <taxon>Eukaryota</taxon>
        <taxon>Viridiplantae</taxon>
        <taxon>Streptophyta</taxon>
        <taxon>Embryophyta</taxon>
        <taxon>Tracheophyta</taxon>
        <taxon>Spermatophyta</taxon>
        <taxon>Magnoliopsida</taxon>
        <taxon>Liliopsida</taxon>
        <taxon>Zingiberales</taxon>
        <taxon>Musaceae</taxon>
        <taxon>Musa</taxon>
    </lineage>
</organism>
<dbReference type="GO" id="GO:0051536">
    <property type="term" value="F:iron-sulfur cluster binding"/>
    <property type="evidence" value="ECO:0007669"/>
    <property type="project" value="UniProtKB-KW"/>
</dbReference>
<dbReference type="InterPro" id="IPR002109">
    <property type="entry name" value="Glutaredoxin"/>
</dbReference>
<dbReference type="PANTHER" id="PTHR10293">
    <property type="entry name" value="GLUTAREDOXIN FAMILY MEMBER"/>
    <property type="match status" value="1"/>
</dbReference>
<evidence type="ECO:0000259" key="6">
    <source>
        <dbReference type="Pfam" id="PF00085"/>
    </source>
</evidence>
<evidence type="ECO:0000259" key="7">
    <source>
        <dbReference type="Pfam" id="PF00462"/>
    </source>
</evidence>
<dbReference type="GO" id="GO:0006879">
    <property type="term" value="P:intracellular iron ion homeostasis"/>
    <property type="evidence" value="ECO:0007669"/>
    <property type="project" value="TreeGrafter"/>
</dbReference>
<dbReference type="AlphaFoldDB" id="A0A9E7F6F8"/>
<dbReference type="EMBL" id="CP097504">
    <property type="protein sequence ID" value="URD88188.1"/>
    <property type="molecule type" value="Genomic_DNA"/>
</dbReference>
<evidence type="ECO:0000256" key="3">
    <source>
        <dbReference type="ARBA" id="ARBA00022723"/>
    </source>
</evidence>
<accession>A0A9E7F6F8</accession>
<name>A0A9E7F6F8_9LILI</name>
<dbReference type="CDD" id="cd02984">
    <property type="entry name" value="TRX_PICOT"/>
    <property type="match status" value="1"/>
</dbReference>
<evidence type="ECO:0000256" key="1">
    <source>
        <dbReference type="ARBA" id="ARBA00002426"/>
    </source>
</evidence>
<gene>
    <name evidence="8" type="ORF">MUK42_27450</name>
</gene>
<sequence>MGGGDGGGGGGGGGGGVVKDVGSKAELDEALHGAAPVLVHFWASWCEASKQMDQVFAHLATDFPRALFLRVEAEEQPEISEAYAVAAVPYFVFLKDGKSVDKLEGANPSILANKVAKVAGSTSLVESASPASLGIAAGPTVLEAVKDMVKENNSSKNENANSDQSGLTTRLWQLVNSHPVFLFMKGSPEQPRCGFSRQVVEILKDEGVEFGSFDILTDNEVREGMKKFSNWPTFPQLFCKGELLGGGDIAVAMHESGELKDVFRNHGVPINSKETKVAESAKDVSETSIPEKGGGISDSMGLNVELASRLRTLVNSSPVIVFMKGRPEEPKCGFSHKVIEILQQEKVAYESFDILSDEEVRQGLKIFSNWSSYPQLYIGGELIGGSDIMMEMQKSGELKKILAEKGIVPKVTLEDRLKNLVTSSPVMLFMKGTPDAPRCGFSSKVVNALQDEGISFGSFDILTNEEIRQGLKTYSNWPTYPQLYYKGELIGGCDIVLELQNSGELKSTLSESILQKEQKAGQQSEWKGRRSDVRQTLHQLCSGFGP</sequence>
<dbReference type="NCBIfam" id="TIGR00365">
    <property type="entry name" value="Grx4 family monothiol glutaredoxin"/>
    <property type="match status" value="3"/>
</dbReference>
<keyword evidence="3" id="KW-0479">Metal-binding</keyword>
<dbReference type="FunFam" id="3.40.30.10:FF:000012">
    <property type="entry name" value="Monothiol glutaredoxin"/>
    <property type="match status" value="3"/>
</dbReference>
<dbReference type="Pfam" id="PF00462">
    <property type="entry name" value="Glutaredoxin"/>
    <property type="match status" value="3"/>
</dbReference>
<keyword evidence="9" id="KW-1185">Reference proteome</keyword>
<dbReference type="InterPro" id="IPR036249">
    <property type="entry name" value="Thioredoxin-like_sf"/>
</dbReference>
<feature type="domain" description="Glutaredoxin" evidence="7">
    <location>
        <begin position="319"/>
        <end position="383"/>
    </location>
</feature>
<dbReference type="InterPro" id="IPR004480">
    <property type="entry name" value="Monothiol_GRX-rel"/>
</dbReference>
<dbReference type="GO" id="GO:0005634">
    <property type="term" value="C:nucleus"/>
    <property type="evidence" value="ECO:0007669"/>
    <property type="project" value="TreeGrafter"/>
</dbReference>
<dbReference type="GO" id="GO:0005829">
    <property type="term" value="C:cytosol"/>
    <property type="evidence" value="ECO:0007669"/>
    <property type="project" value="TreeGrafter"/>
</dbReference>
<proteinExistence type="inferred from homology"/>
<feature type="domain" description="Glutaredoxin" evidence="7">
    <location>
        <begin position="180"/>
        <end position="243"/>
    </location>
</feature>
<comment type="function">
    <text evidence="1">May only reduce GSH-thiol disulfides, but not protein disulfides.</text>
</comment>
<keyword evidence="4" id="KW-0408">Iron</keyword>
<dbReference type="Proteomes" id="UP001055439">
    <property type="component" value="Chromosome 2"/>
</dbReference>
<evidence type="ECO:0000256" key="4">
    <source>
        <dbReference type="ARBA" id="ARBA00023004"/>
    </source>
</evidence>
<dbReference type="InterPro" id="IPR013766">
    <property type="entry name" value="Thioredoxin_domain"/>
</dbReference>
<dbReference type="FunFam" id="3.40.30.10:FF:000092">
    <property type="entry name" value="Monothiol glutaredoxin"/>
    <property type="match status" value="1"/>
</dbReference>